<sequence length="166" mass="17426">MGDLVRVGVLTISDRCAAGEQEDVSGPAIKNALAGDPFVIALYAVVPDDRKQISDTLKRWCDDLQIDIILTTGGTGFAERDVTPEATRKVIERDAPNISQYLLIESVKKSPFAALSRGAAGARGRTLIVNLPGSPTGAGECATILKPILPHAAEILRGTAAGHPTV</sequence>
<dbReference type="Gene3D" id="3.40.980.10">
    <property type="entry name" value="MoaB/Mog-like domain"/>
    <property type="match status" value="1"/>
</dbReference>
<dbReference type="InterPro" id="IPR036425">
    <property type="entry name" value="MoaB/Mog-like_dom_sf"/>
</dbReference>
<dbReference type="GO" id="GO:0006777">
    <property type="term" value="P:Mo-molybdopterin cofactor biosynthetic process"/>
    <property type="evidence" value="ECO:0007669"/>
    <property type="project" value="UniProtKB-KW"/>
</dbReference>
<dbReference type="InterPro" id="IPR001453">
    <property type="entry name" value="MoaB/Mog_dom"/>
</dbReference>
<dbReference type="PROSITE" id="PS01078">
    <property type="entry name" value="MOCF_BIOSYNTHESIS_1"/>
    <property type="match status" value="1"/>
</dbReference>
<accession>A0A402CXN9</accession>
<reference evidence="3 4" key="1">
    <citation type="journal article" date="2019" name="Int. J. Syst. Evol. Microbiol.">
        <title>Capsulimonas corticalis gen. nov., sp. nov., an aerobic capsulated bacterium, of a novel bacterial order, Capsulimonadales ord. nov., of the class Armatimonadia of the phylum Armatimonadetes.</title>
        <authorList>
            <person name="Li J."/>
            <person name="Kudo C."/>
            <person name="Tonouchi A."/>
        </authorList>
    </citation>
    <scope>NUCLEOTIDE SEQUENCE [LARGE SCALE GENOMIC DNA]</scope>
    <source>
        <strain evidence="3 4">AX-7</strain>
    </source>
</reference>
<evidence type="ECO:0000256" key="2">
    <source>
        <dbReference type="ARBA" id="ARBA00023150"/>
    </source>
</evidence>
<proteinExistence type="predicted"/>
<dbReference type="NCBIfam" id="TIGR00177">
    <property type="entry name" value="molyb_syn"/>
    <property type="match status" value="1"/>
</dbReference>
<dbReference type="InterPro" id="IPR051920">
    <property type="entry name" value="MPT_Adenylyltrnsfr/MoaC-Rel"/>
</dbReference>
<dbReference type="SUPFAM" id="SSF53218">
    <property type="entry name" value="Molybdenum cofactor biosynthesis proteins"/>
    <property type="match status" value="1"/>
</dbReference>
<keyword evidence="2" id="KW-0501">Molybdenum cofactor biosynthesis</keyword>
<dbReference type="KEGG" id="ccot:CCAX7_42710"/>
<comment type="pathway">
    <text evidence="1">Cofactor biosynthesis; molybdopterin biosynthesis.</text>
</comment>
<dbReference type="RefSeq" id="WP_119322088.1">
    <property type="nucleotide sequence ID" value="NZ_AP025739.1"/>
</dbReference>
<dbReference type="CDD" id="cd00886">
    <property type="entry name" value="MogA_MoaB"/>
    <property type="match status" value="1"/>
</dbReference>
<evidence type="ECO:0000256" key="1">
    <source>
        <dbReference type="ARBA" id="ARBA00005046"/>
    </source>
</evidence>
<dbReference type="OrthoDB" id="9784492at2"/>
<dbReference type="FunCoup" id="A0A402CXN9">
    <property type="interactions" value="365"/>
</dbReference>
<dbReference type="Pfam" id="PF00994">
    <property type="entry name" value="MoCF_biosynth"/>
    <property type="match status" value="1"/>
</dbReference>
<dbReference type="EMBL" id="AP025739">
    <property type="protein sequence ID" value="BDI32220.1"/>
    <property type="molecule type" value="Genomic_DNA"/>
</dbReference>
<dbReference type="PANTHER" id="PTHR43764">
    <property type="entry name" value="MOLYBDENUM COFACTOR BIOSYNTHESIS"/>
    <property type="match status" value="1"/>
</dbReference>
<keyword evidence="4" id="KW-1185">Reference proteome</keyword>
<dbReference type="Proteomes" id="UP000287394">
    <property type="component" value="Chromosome"/>
</dbReference>
<evidence type="ECO:0000313" key="3">
    <source>
        <dbReference type="EMBL" id="BDI32220.1"/>
    </source>
</evidence>
<name>A0A402CXN9_9BACT</name>
<protein>
    <submittedName>
        <fullName evidence="3">Molybdenum cofactor biosynthesis protein</fullName>
    </submittedName>
</protein>
<organism evidence="3 4">
    <name type="scientific">Capsulimonas corticalis</name>
    <dbReference type="NCBI Taxonomy" id="2219043"/>
    <lineage>
        <taxon>Bacteria</taxon>
        <taxon>Bacillati</taxon>
        <taxon>Armatimonadota</taxon>
        <taxon>Armatimonadia</taxon>
        <taxon>Capsulimonadales</taxon>
        <taxon>Capsulimonadaceae</taxon>
        <taxon>Capsulimonas</taxon>
    </lineage>
</organism>
<evidence type="ECO:0000313" key="4">
    <source>
        <dbReference type="Proteomes" id="UP000287394"/>
    </source>
</evidence>
<gene>
    <name evidence="3" type="ORF">CCAX7_42710</name>
</gene>
<dbReference type="SMART" id="SM00852">
    <property type="entry name" value="MoCF_biosynth"/>
    <property type="match status" value="1"/>
</dbReference>
<dbReference type="PANTHER" id="PTHR43764:SF1">
    <property type="entry name" value="MOLYBDOPTERIN MOLYBDOTRANSFERASE"/>
    <property type="match status" value="1"/>
</dbReference>
<dbReference type="AlphaFoldDB" id="A0A402CXN9"/>
<dbReference type="InterPro" id="IPR008284">
    <property type="entry name" value="MoCF_biosynth_CS"/>
</dbReference>